<evidence type="ECO:0000256" key="2">
    <source>
        <dbReference type="ARBA" id="ARBA00022898"/>
    </source>
</evidence>
<keyword evidence="3" id="KW-0805">Transcription regulation</keyword>
<dbReference type="PANTHER" id="PTHR46577:SF1">
    <property type="entry name" value="HTH-TYPE TRANSCRIPTIONAL REGULATORY PROTEIN GABR"/>
    <property type="match status" value="1"/>
</dbReference>
<keyword evidence="8" id="KW-0808">Transferase</keyword>
<evidence type="ECO:0000256" key="4">
    <source>
        <dbReference type="ARBA" id="ARBA00023125"/>
    </source>
</evidence>
<keyword evidence="2" id="KW-0663">Pyridoxal phosphate</keyword>
<dbReference type="Gene3D" id="1.10.10.10">
    <property type="entry name" value="Winged helix-like DNA-binding domain superfamily/Winged helix DNA-binding domain"/>
    <property type="match status" value="1"/>
</dbReference>
<dbReference type="PROSITE" id="PS50949">
    <property type="entry name" value="HTH_GNTR"/>
    <property type="match status" value="1"/>
</dbReference>
<dbReference type="CDD" id="cd00609">
    <property type="entry name" value="AAT_like"/>
    <property type="match status" value="1"/>
</dbReference>
<feature type="domain" description="HTH gntR-type" evidence="7">
    <location>
        <begin position="46"/>
        <end position="114"/>
    </location>
</feature>
<dbReference type="InterPro" id="IPR036388">
    <property type="entry name" value="WH-like_DNA-bd_sf"/>
</dbReference>
<dbReference type="GO" id="GO:0003677">
    <property type="term" value="F:DNA binding"/>
    <property type="evidence" value="ECO:0007669"/>
    <property type="project" value="UniProtKB-KW"/>
</dbReference>
<dbReference type="SUPFAM" id="SSF53383">
    <property type="entry name" value="PLP-dependent transferases"/>
    <property type="match status" value="1"/>
</dbReference>
<evidence type="ECO:0000256" key="1">
    <source>
        <dbReference type="ARBA" id="ARBA00005384"/>
    </source>
</evidence>
<dbReference type="EMBL" id="JAVRER010000009">
    <property type="protein sequence ID" value="MDT0415434.1"/>
    <property type="molecule type" value="Genomic_DNA"/>
</dbReference>
<dbReference type="PANTHER" id="PTHR46577">
    <property type="entry name" value="HTH-TYPE TRANSCRIPTIONAL REGULATORY PROTEIN GABR"/>
    <property type="match status" value="1"/>
</dbReference>
<dbReference type="Pfam" id="PF00392">
    <property type="entry name" value="GntR"/>
    <property type="match status" value="1"/>
</dbReference>
<feature type="compositionally biased region" description="Basic and acidic residues" evidence="6">
    <location>
        <begin position="1"/>
        <end position="10"/>
    </location>
</feature>
<name>A0ABD5E2S5_9ACTN</name>
<dbReference type="CDD" id="cd07377">
    <property type="entry name" value="WHTH_GntR"/>
    <property type="match status" value="1"/>
</dbReference>
<dbReference type="Gene3D" id="3.40.640.10">
    <property type="entry name" value="Type I PLP-dependent aspartate aminotransferase-like (Major domain)"/>
    <property type="match status" value="1"/>
</dbReference>
<accession>A0ABD5E2S5</accession>
<gene>
    <name evidence="8" type="ORF">RM574_08015</name>
</gene>
<evidence type="ECO:0000256" key="6">
    <source>
        <dbReference type="SAM" id="MobiDB-lite"/>
    </source>
</evidence>
<dbReference type="RefSeq" id="WP_311676866.1">
    <property type="nucleotide sequence ID" value="NZ_JAVRER010000009.1"/>
</dbReference>
<evidence type="ECO:0000313" key="8">
    <source>
        <dbReference type="EMBL" id="MDT0415434.1"/>
    </source>
</evidence>
<evidence type="ECO:0000313" key="9">
    <source>
        <dbReference type="Proteomes" id="UP001183607"/>
    </source>
</evidence>
<dbReference type="InterPro" id="IPR015424">
    <property type="entry name" value="PyrdxlP-dep_Trfase"/>
</dbReference>
<keyword evidence="4" id="KW-0238">DNA-binding</keyword>
<dbReference type="SMART" id="SM00345">
    <property type="entry name" value="HTH_GNTR"/>
    <property type="match status" value="1"/>
</dbReference>
<sequence length="507" mass="54322">MPEPPPRRVPDPPPRQISEPPPQVPGPPYPPVPDLLPFGTSAVPARDKTAWLVAEVRRAIAEGRLTPGARLPPSRTLASALRLSRGAVTEAYRRLTEDGHVEGRGRRGTVVRAVPRTVPPPRASTPPPADPFAPATGEAVFDALRELPARIDLTPGRPDLTAFPRAAWLRATRAVLAELPTASLGYGDPRGEPALRTSLAHWLARTRGLLVHPDDLLVVSGAAQALSLLGPVLRADGIDQVAFEDPGSLGVRQHLRRTGFATPPVPVDHAGIRVDDLRATGARAVLLTPAHQFPTGVVTRGARRRALLRWASEGGLVLEDDYDAEHRYDRAPVPALRTLLADRVCYLGSASKLLAPALRLGWLVPPPHLRDALVEAKRFADLGNDVLAQHTFARLIDSGDLERHVRQSRTRHRRRRNAMIAALARHLPHAVVHGAAAGLHLTLTLDTPVPDTDVAAAALARGVKVQPLSWHRVRPGPPGLVLGYAAVPATAIEEGVAALGAALRDLA</sequence>
<dbReference type="InterPro" id="IPR036390">
    <property type="entry name" value="WH_DNA-bd_sf"/>
</dbReference>
<keyword evidence="8" id="KW-0032">Aminotransferase</keyword>
<evidence type="ECO:0000256" key="5">
    <source>
        <dbReference type="ARBA" id="ARBA00023163"/>
    </source>
</evidence>
<proteinExistence type="inferred from homology"/>
<dbReference type="Pfam" id="PF00155">
    <property type="entry name" value="Aminotran_1_2"/>
    <property type="match status" value="1"/>
</dbReference>
<dbReference type="GO" id="GO:0008483">
    <property type="term" value="F:transaminase activity"/>
    <property type="evidence" value="ECO:0007669"/>
    <property type="project" value="UniProtKB-KW"/>
</dbReference>
<protein>
    <submittedName>
        <fullName evidence="8">PLP-dependent aminotransferase family protein</fullName>
    </submittedName>
</protein>
<keyword evidence="5" id="KW-0804">Transcription</keyword>
<dbReference type="Proteomes" id="UP001183607">
    <property type="component" value="Unassembled WGS sequence"/>
</dbReference>
<comment type="caution">
    <text evidence="8">The sequence shown here is derived from an EMBL/GenBank/DDBJ whole genome shotgun (WGS) entry which is preliminary data.</text>
</comment>
<dbReference type="AlphaFoldDB" id="A0ABD5E2S5"/>
<dbReference type="InterPro" id="IPR004839">
    <property type="entry name" value="Aminotransferase_I/II_large"/>
</dbReference>
<dbReference type="SUPFAM" id="SSF46785">
    <property type="entry name" value="Winged helix' DNA-binding domain"/>
    <property type="match status" value="1"/>
</dbReference>
<dbReference type="InterPro" id="IPR051446">
    <property type="entry name" value="HTH_trans_reg/aminotransferase"/>
</dbReference>
<dbReference type="InterPro" id="IPR000524">
    <property type="entry name" value="Tscrpt_reg_HTH_GntR"/>
</dbReference>
<reference evidence="9" key="1">
    <citation type="submission" date="2023-07" db="EMBL/GenBank/DDBJ databases">
        <title>30 novel species of actinomycetes from the DSMZ collection.</title>
        <authorList>
            <person name="Nouioui I."/>
        </authorList>
    </citation>
    <scope>NUCLEOTIDE SEQUENCE [LARGE SCALE GENOMIC DNA]</scope>
    <source>
        <strain evidence="9">DSM 41982</strain>
    </source>
</reference>
<evidence type="ECO:0000259" key="7">
    <source>
        <dbReference type="PROSITE" id="PS50949"/>
    </source>
</evidence>
<evidence type="ECO:0000256" key="3">
    <source>
        <dbReference type="ARBA" id="ARBA00023015"/>
    </source>
</evidence>
<feature type="compositionally biased region" description="Pro residues" evidence="6">
    <location>
        <begin position="11"/>
        <end position="34"/>
    </location>
</feature>
<dbReference type="InterPro" id="IPR015421">
    <property type="entry name" value="PyrdxlP-dep_Trfase_major"/>
</dbReference>
<feature type="region of interest" description="Disordered" evidence="6">
    <location>
        <begin position="1"/>
        <end position="41"/>
    </location>
</feature>
<organism evidence="8 9">
    <name type="scientific">Streptomyces evansiae</name>
    <dbReference type="NCBI Taxonomy" id="3075535"/>
    <lineage>
        <taxon>Bacteria</taxon>
        <taxon>Bacillati</taxon>
        <taxon>Actinomycetota</taxon>
        <taxon>Actinomycetes</taxon>
        <taxon>Kitasatosporales</taxon>
        <taxon>Streptomycetaceae</taxon>
        <taxon>Streptomyces</taxon>
    </lineage>
</organism>
<comment type="similarity">
    <text evidence="1">In the C-terminal section; belongs to the class-I pyridoxal-phosphate-dependent aminotransferase family.</text>
</comment>